<name>A0A3S4XUE3_SERFO</name>
<gene>
    <name evidence="1" type="ORF">NCTC13193_00110</name>
</gene>
<accession>A0A3S4XUE3</accession>
<sequence length="85" mass="9334">MRGVLGLGGIGPGKEFECRARVYTRLIDNACNKSSTLDVFLSLHREGAGYLLVSGTHSCPKTPLVELESVINFTYRREGGTTRFI</sequence>
<proteinExistence type="predicted"/>
<organism evidence="1 2">
    <name type="scientific">Serratia fonticola</name>
    <dbReference type="NCBI Taxonomy" id="47917"/>
    <lineage>
        <taxon>Bacteria</taxon>
        <taxon>Pseudomonadati</taxon>
        <taxon>Pseudomonadota</taxon>
        <taxon>Gammaproteobacteria</taxon>
        <taxon>Enterobacterales</taxon>
        <taxon>Yersiniaceae</taxon>
        <taxon>Serratia</taxon>
    </lineage>
</organism>
<evidence type="ECO:0000313" key="2">
    <source>
        <dbReference type="Proteomes" id="UP000270487"/>
    </source>
</evidence>
<dbReference type="EMBL" id="LR134492">
    <property type="protein sequence ID" value="VEI61937.1"/>
    <property type="molecule type" value="Genomic_DNA"/>
</dbReference>
<dbReference type="Proteomes" id="UP000270487">
    <property type="component" value="Chromosome"/>
</dbReference>
<evidence type="ECO:0000313" key="1">
    <source>
        <dbReference type="EMBL" id="VEI61937.1"/>
    </source>
</evidence>
<reference evidence="1 2" key="1">
    <citation type="submission" date="2018-12" db="EMBL/GenBank/DDBJ databases">
        <authorList>
            <consortium name="Pathogen Informatics"/>
        </authorList>
    </citation>
    <scope>NUCLEOTIDE SEQUENCE [LARGE SCALE GENOMIC DNA]</scope>
    <source>
        <strain evidence="1 2">NCTC13193</strain>
    </source>
</reference>
<protein>
    <submittedName>
        <fullName evidence="1">Uncharacterized protein</fullName>
    </submittedName>
</protein>
<dbReference type="AlphaFoldDB" id="A0A3S4XUE3"/>